<evidence type="ECO:0000313" key="9">
    <source>
        <dbReference type="Proteomes" id="UP000034881"/>
    </source>
</evidence>
<keyword evidence="3 6" id="KW-0489">Methyltransferase</keyword>
<feature type="domain" description="Tetrapyrrole methylase" evidence="7">
    <location>
        <begin position="1"/>
        <end position="200"/>
    </location>
</feature>
<dbReference type="FunFam" id="3.40.1010.10:FF:000007">
    <property type="entry name" value="Ribosomal RNA small subunit methyltransferase I"/>
    <property type="match status" value="1"/>
</dbReference>
<evidence type="ECO:0000256" key="3">
    <source>
        <dbReference type="ARBA" id="ARBA00022603"/>
    </source>
</evidence>
<gene>
    <name evidence="6" type="primary">rsmI</name>
    <name evidence="8" type="ORF">UT77_C0002G0023</name>
</gene>
<evidence type="ECO:0000256" key="1">
    <source>
        <dbReference type="ARBA" id="ARBA00022490"/>
    </source>
</evidence>
<dbReference type="SUPFAM" id="SSF53790">
    <property type="entry name" value="Tetrapyrrole methylase"/>
    <property type="match status" value="1"/>
</dbReference>
<dbReference type="GO" id="GO:0070677">
    <property type="term" value="F:rRNA (cytosine-2'-O-)-methyltransferase activity"/>
    <property type="evidence" value="ECO:0007669"/>
    <property type="project" value="UniProtKB-UniRule"/>
</dbReference>
<comment type="function">
    <text evidence="6">Catalyzes the 2'-O-methylation of the ribose of cytidine 1402 (C1402) in 16S rRNA.</text>
</comment>
<dbReference type="NCBIfam" id="TIGR00096">
    <property type="entry name" value="16S rRNA (cytidine(1402)-2'-O)-methyltransferase"/>
    <property type="match status" value="1"/>
</dbReference>
<dbReference type="CDD" id="cd11648">
    <property type="entry name" value="RsmI"/>
    <property type="match status" value="1"/>
</dbReference>
<organism evidence="8 9">
    <name type="scientific">Candidatus Daviesbacteria bacterium GW2011_GWC2_40_12</name>
    <dbReference type="NCBI Taxonomy" id="1618431"/>
    <lineage>
        <taxon>Bacteria</taxon>
        <taxon>Candidatus Daviesiibacteriota</taxon>
    </lineage>
</organism>
<dbReference type="InterPro" id="IPR018063">
    <property type="entry name" value="SAM_MeTrfase_RsmI_CS"/>
</dbReference>
<protein>
    <recommendedName>
        <fullName evidence="6">Ribosomal RNA small subunit methyltransferase I</fullName>
        <ecNumber evidence="6">2.1.1.198</ecNumber>
    </recommendedName>
    <alternativeName>
        <fullName evidence="6">16S rRNA 2'-O-ribose C1402 methyltransferase</fullName>
    </alternativeName>
    <alternativeName>
        <fullName evidence="6">rRNA (cytidine-2'-O-)-methyltransferase RsmI</fullName>
    </alternativeName>
</protein>
<comment type="similarity">
    <text evidence="6">Belongs to the methyltransferase superfamily. RsmI family.</text>
</comment>
<evidence type="ECO:0000256" key="5">
    <source>
        <dbReference type="ARBA" id="ARBA00022691"/>
    </source>
</evidence>
<name>A0A0G0T5G3_9BACT</name>
<proteinExistence type="inferred from homology"/>
<comment type="catalytic activity">
    <reaction evidence="6">
        <text>cytidine(1402) in 16S rRNA + S-adenosyl-L-methionine = 2'-O-methylcytidine(1402) in 16S rRNA + S-adenosyl-L-homocysteine + H(+)</text>
        <dbReference type="Rhea" id="RHEA:42924"/>
        <dbReference type="Rhea" id="RHEA-COMP:10285"/>
        <dbReference type="Rhea" id="RHEA-COMP:10286"/>
        <dbReference type="ChEBI" id="CHEBI:15378"/>
        <dbReference type="ChEBI" id="CHEBI:57856"/>
        <dbReference type="ChEBI" id="CHEBI:59789"/>
        <dbReference type="ChEBI" id="CHEBI:74495"/>
        <dbReference type="ChEBI" id="CHEBI:82748"/>
        <dbReference type="EC" id="2.1.1.198"/>
    </reaction>
</comment>
<dbReference type="InterPro" id="IPR008189">
    <property type="entry name" value="rRNA_ssu_MeTfrase_I"/>
</dbReference>
<evidence type="ECO:0000256" key="4">
    <source>
        <dbReference type="ARBA" id="ARBA00022679"/>
    </source>
</evidence>
<dbReference type="PROSITE" id="PS01296">
    <property type="entry name" value="RSMI"/>
    <property type="match status" value="1"/>
</dbReference>
<evidence type="ECO:0000256" key="6">
    <source>
        <dbReference type="HAMAP-Rule" id="MF_01877"/>
    </source>
</evidence>
<evidence type="ECO:0000256" key="2">
    <source>
        <dbReference type="ARBA" id="ARBA00022552"/>
    </source>
</evidence>
<dbReference type="AlphaFoldDB" id="A0A0G0T5G3"/>
<dbReference type="InterPro" id="IPR014777">
    <property type="entry name" value="4pyrrole_Mease_sub1"/>
</dbReference>
<dbReference type="PANTHER" id="PTHR46111">
    <property type="entry name" value="RIBOSOMAL RNA SMALL SUBUNIT METHYLTRANSFERASE I"/>
    <property type="match status" value="1"/>
</dbReference>
<dbReference type="GO" id="GO:0005737">
    <property type="term" value="C:cytoplasm"/>
    <property type="evidence" value="ECO:0007669"/>
    <property type="project" value="UniProtKB-SubCell"/>
</dbReference>
<reference evidence="8 9" key="1">
    <citation type="journal article" date="2015" name="Nature">
        <title>rRNA introns, odd ribosomes, and small enigmatic genomes across a large radiation of phyla.</title>
        <authorList>
            <person name="Brown C.T."/>
            <person name="Hug L.A."/>
            <person name="Thomas B.C."/>
            <person name="Sharon I."/>
            <person name="Castelle C.J."/>
            <person name="Singh A."/>
            <person name="Wilkins M.J."/>
            <person name="Williams K.H."/>
            <person name="Banfield J.F."/>
        </authorList>
    </citation>
    <scope>NUCLEOTIDE SEQUENCE [LARGE SCALE GENOMIC DNA]</scope>
</reference>
<dbReference type="InterPro" id="IPR000878">
    <property type="entry name" value="4pyrrol_Mease"/>
</dbReference>
<dbReference type="PIRSF" id="PIRSF005917">
    <property type="entry name" value="MTase_YraL"/>
    <property type="match status" value="1"/>
</dbReference>
<dbReference type="Pfam" id="PF00590">
    <property type="entry name" value="TP_methylase"/>
    <property type="match status" value="1"/>
</dbReference>
<accession>A0A0G0T5G3</accession>
<dbReference type="InterPro" id="IPR035996">
    <property type="entry name" value="4pyrrol_Methylase_sf"/>
</dbReference>
<dbReference type="Proteomes" id="UP000034881">
    <property type="component" value="Unassembled WGS sequence"/>
</dbReference>
<dbReference type="Gene3D" id="3.40.1010.10">
    <property type="entry name" value="Cobalt-precorrin-4 Transmethylase, Domain 1"/>
    <property type="match status" value="1"/>
</dbReference>
<comment type="subcellular location">
    <subcellularLocation>
        <location evidence="6">Cytoplasm</location>
    </subcellularLocation>
</comment>
<keyword evidence="2 6" id="KW-0698">rRNA processing</keyword>
<evidence type="ECO:0000313" key="8">
    <source>
        <dbReference type="EMBL" id="KKR42370.1"/>
    </source>
</evidence>
<dbReference type="InterPro" id="IPR014776">
    <property type="entry name" value="4pyrrole_Mease_sub2"/>
</dbReference>
<keyword evidence="5 6" id="KW-0949">S-adenosyl-L-methionine</keyword>
<dbReference type="Gene3D" id="3.30.950.10">
    <property type="entry name" value="Methyltransferase, Cobalt-precorrin-4 Transmethylase, Domain 2"/>
    <property type="match status" value="1"/>
</dbReference>
<sequence length="228" mass="25496">MLYIVPTPIGNLKDITLRALETLKEVDAIICEDTRRTAQLLNHYQIQKPLLVLNDYNEAQSIRIIVDRLKCSQNLALVSDAGTPLISDPGYKLVRECINLGLEVDSLPGPSSVITSLTLSGLPPDKFMFLGYPPEKSGQRLNLLKNLRSHIECGKLNATVIFFVSPYKLRTDLSDMKEIFGDIEVILAKELTKIHQSVKKQAISKWLEDLNTPAGGPKGEYILLFHLQ</sequence>
<dbReference type="HAMAP" id="MF_01877">
    <property type="entry name" value="16SrRNA_methyltr_I"/>
    <property type="match status" value="1"/>
</dbReference>
<dbReference type="EMBL" id="LBYB01000002">
    <property type="protein sequence ID" value="KKR42370.1"/>
    <property type="molecule type" value="Genomic_DNA"/>
</dbReference>
<dbReference type="EC" id="2.1.1.198" evidence="6"/>
<keyword evidence="4 6" id="KW-0808">Transferase</keyword>
<dbReference type="PATRIC" id="fig|1618431.3.peg.340"/>
<comment type="caution">
    <text evidence="8">The sequence shown here is derived from an EMBL/GenBank/DDBJ whole genome shotgun (WGS) entry which is preliminary data.</text>
</comment>
<keyword evidence="1 6" id="KW-0963">Cytoplasm</keyword>
<dbReference type="PANTHER" id="PTHR46111:SF1">
    <property type="entry name" value="RIBOSOMAL RNA SMALL SUBUNIT METHYLTRANSFERASE I"/>
    <property type="match status" value="1"/>
</dbReference>
<evidence type="ECO:0000259" key="7">
    <source>
        <dbReference type="Pfam" id="PF00590"/>
    </source>
</evidence>